<keyword evidence="3" id="KW-1185">Reference proteome</keyword>
<evidence type="ECO:0000313" key="2">
    <source>
        <dbReference type="EMBL" id="NDL55890.1"/>
    </source>
</evidence>
<keyword evidence="1" id="KW-0472">Membrane</keyword>
<gene>
    <name evidence="2" type="ORF">F7O44_02270</name>
</gene>
<dbReference type="EMBL" id="WLZY01000001">
    <property type="protein sequence ID" value="NDL55890.1"/>
    <property type="molecule type" value="Genomic_DNA"/>
</dbReference>
<feature type="transmembrane region" description="Helical" evidence="1">
    <location>
        <begin position="12"/>
        <end position="31"/>
    </location>
</feature>
<keyword evidence="1" id="KW-0812">Transmembrane</keyword>
<dbReference type="Proteomes" id="UP000460435">
    <property type="component" value="Unassembled WGS sequence"/>
</dbReference>
<accession>A0A7K3LY32</accession>
<evidence type="ECO:0000256" key="1">
    <source>
        <dbReference type="SAM" id="Phobius"/>
    </source>
</evidence>
<protein>
    <submittedName>
        <fullName evidence="2">Uncharacterized protein</fullName>
    </submittedName>
</protein>
<name>A0A7K3LY32_9ACTN</name>
<keyword evidence="1" id="KW-1133">Transmembrane helix</keyword>
<reference evidence="2 3" key="1">
    <citation type="submission" date="2019-11" db="EMBL/GenBank/DDBJ databases">
        <authorList>
            <person name="Li X.-J."/>
            <person name="Feng X.-M."/>
        </authorList>
    </citation>
    <scope>NUCLEOTIDE SEQUENCE [LARGE SCALE GENOMIC DNA]</scope>
    <source>
        <strain evidence="2 3">XMNu-373</strain>
    </source>
</reference>
<sequence length="47" mass="5151">MAATWWLYKSGVVALLLGIVPIANLFLAAYLQSGLNRVSERHIVVPV</sequence>
<evidence type="ECO:0000313" key="3">
    <source>
        <dbReference type="Proteomes" id="UP000460435"/>
    </source>
</evidence>
<organism evidence="2 3">
    <name type="scientific">Phytoactinopolyspora mesophila</name>
    <dbReference type="NCBI Taxonomy" id="2650750"/>
    <lineage>
        <taxon>Bacteria</taxon>
        <taxon>Bacillati</taxon>
        <taxon>Actinomycetota</taxon>
        <taxon>Actinomycetes</taxon>
        <taxon>Jiangellales</taxon>
        <taxon>Jiangellaceae</taxon>
        <taxon>Phytoactinopolyspora</taxon>
    </lineage>
</organism>
<proteinExistence type="predicted"/>
<dbReference type="AlphaFoldDB" id="A0A7K3LY32"/>
<dbReference type="RefSeq" id="WP_162448553.1">
    <property type="nucleotide sequence ID" value="NZ_WLZY01000001.1"/>
</dbReference>
<comment type="caution">
    <text evidence="2">The sequence shown here is derived from an EMBL/GenBank/DDBJ whole genome shotgun (WGS) entry which is preliminary data.</text>
</comment>